<reference evidence="4 5" key="1">
    <citation type="journal article" date="2018" name="PLoS Genet.">
        <title>Population sequencing reveals clonal diversity and ancestral inbreeding in the grapevine cultivar Chardonnay.</title>
        <authorList>
            <person name="Roach M.J."/>
            <person name="Johnson D.L."/>
            <person name="Bohlmann J."/>
            <person name="van Vuuren H.J."/>
            <person name="Jones S.J."/>
            <person name="Pretorius I.S."/>
            <person name="Schmidt S.A."/>
            <person name="Borneman A.R."/>
        </authorList>
    </citation>
    <scope>NUCLEOTIDE SEQUENCE [LARGE SCALE GENOMIC DNA]</scope>
    <source>
        <strain evidence="5">cv. Chardonnay</strain>
        <tissue evidence="4">Leaf</tissue>
    </source>
</reference>
<dbReference type="InterPro" id="IPR016197">
    <property type="entry name" value="Chromo-like_dom_sf"/>
</dbReference>
<dbReference type="Gene3D" id="3.30.70.270">
    <property type="match status" value="1"/>
</dbReference>
<gene>
    <name evidence="4" type="primary">AtMg00860_1</name>
    <name evidence="4" type="ORF">CK203_014950</name>
</gene>
<evidence type="ECO:0000313" key="4">
    <source>
        <dbReference type="EMBL" id="RVX06938.1"/>
    </source>
</evidence>
<dbReference type="PANTHER" id="PTHR37984">
    <property type="entry name" value="PROTEIN CBG26694"/>
    <property type="match status" value="1"/>
</dbReference>
<name>A0A438JDB1_VITVI</name>
<accession>A0A438JDB1</accession>
<protein>
    <submittedName>
        <fullName evidence="4">Putative mitochondrial protein</fullName>
    </submittedName>
</protein>
<dbReference type="FunFam" id="3.30.70.270:FF:000020">
    <property type="entry name" value="Transposon Tf2-6 polyprotein-like Protein"/>
    <property type="match status" value="1"/>
</dbReference>
<dbReference type="InterPro" id="IPR012337">
    <property type="entry name" value="RNaseH-like_sf"/>
</dbReference>
<dbReference type="Gene3D" id="3.30.420.10">
    <property type="entry name" value="Ribonuclease H-like superfamily/Ribonuclease H"/>
    <property type="match status" value="1"/>
</dbReference>
<evidence type="ECO:0000256" key="1">
    <source>
        <dbReference type="ARBA" id="ARBA00023268"/>
    </source>
</evidence>
<dbReference type="InterPro" id="IPR043128">
    <property type="entry name" value="Rev_trsase/Diguanyl_cyclase"/>
</dbReference>
<dbReference type="GO" id="GO:0015074">
    <property type="term" value="P:DNA integration"/>
    <property type="evidence" value="ECO:0007669"/>
    <property type="project" value="InterPro"/>
</dbReference>
<dbReference type="Proteomes" id="UP000288805">
    <property type="component" value="Unassembled WGS sequence"/>
</dbReference>
<keyword evidence="1" id="KW-0511">Multifunctional enzyme</keyword>
<dbReference type="InterPro" id="IPR056924">
    <property type="entry name" value="SH3_Tf2-1"/>
</dbReference>
<dbReference type="GO" id="GO:0003676">
    <property type="term" value="F:nucleic acid binding"/>
    <property type="evidence" value="ECO:0007669"/>
    <property type="project" value="InterPro"/>
</dbReference>
<dbReference type="PROSITE" id="PS50994">
    <property type="entry name" value="INTEGRASE"/>
    <property type="match status" value="1"/>
</dbReference>
<evidence type="ECO:0000313" key="5">
    <source>
        <dbReference type="Proteomes" id="UP000288805"/>
    </source>
</evidence>
<keyword evidence="2" id="KW-0175">Coiled coil</keyword>
<dbReference type="PANTHER" id="PTHR37984:SF5">
    <property type="entry name" value="PROTEIN NYNRIN-LIKE"/>
    <property type="match status" value="1"/>
</dbReference>
<dbReference type="GO" id="GO:0003824">
    <property type="term" value="F:catalytic activity"/>
    <property type="evidence" value="ECO:0007669"/>
    <property type="project" value="UniProtKB-KW"/>
</dbReference>
<dbReference type="InterPro" id="IPR050951">
    <property type="entry name" value="Retrovirus_Pol_polyprotein"/>
</dbReference>
<proteinExistence type="predicted"/>
<evidence type="ECO:0000259" key="3">
    <source>
        <dbReference type="PROSITE" id="PS50994"/>
    </source>
</evidence>
<evidence type="ECO:0000256" key="2">
    <source>
        <dbReference type="SAM" id="Coils"/>
    </source>
</evidence>
<feature type="coiled-coil region" evidence="2">
    <location>
        <begin position="326"/>
        <end position="353"/>
    </location>
</feature>
<dbReference type="InterPro" id="IPR036397">
    <property type="entry name" value="RNaseH_sf"/>
</dbReference>
<dbReference type="SUPFAM" id="SSF53098">
    <property type="entry name" value="Ribonuclease H-like"/>
    <property type="match status" value="1"/>
</dbReference>
<dbReference type="Pfam" id="PF17919">
    <property type="entry name" value="RT_RNaseH_2"/>
    <property type="match status" value="1"/>
</dbReference>
<dbReference type="Pfam" id="PF24626">
    <property type="entry name" value="SH3_Tf2-1"/>
    <property type="match status" value="1"/>
</dbReference>
<sequence length="520" mass="59064">MSKCHFAQLKLEYLGHIISTDGVAADPSKIEAMQCWPTPRNLKELRGFLGLTGYYRKFVAGYGKIAYPLTEQLKKDNFGWTYEAEHAFNQLKHAMMTIQVLALPDFNKPFVIETDASGVSVGAVLMQDQRLIASYSHILAQRNKLKSVYERELMAIVFAIQSTKTTLIQRQDCSTSTFQVNSFLTTGISQQFVCQQTKYMAMSPAGLLQPLPIPDKVKYGHFIPLKHLFNVQSIVVLFIKEIVRLHGVPHSIISDHDKVFLSHSWSELFKLQGTILKKSSTYHPQIDGQSEVVTSALKPTYTVLLQTNRNNGLSGFLRLSIDEHMLEERDVILEELKLNLHKAQDQMRATANRKRREEHYDVGGLVYLKLQPYHQKSLAKRCNDEELSPHYYRPFPIEARVGTVAYRLTLPPSSTVHLVFHISQLLKAVGTTPTSPSLPPQLTAEMELLVEPTAILGVHQRHTGSTSVIEVLVQWKYLPDFEATWESFATIQNQFPFLSSTLQTSCAELDSVRLYWDLWG</sequence>
<dbReference type="EMBL" id="QGNW01000049">
    <property type="protein sequence ID" value="RVX06938.1"/>
    <property type="molecule type" value="Genomic_DNA"/>
</dbReference>
<dbReference type="SUPFAM" id="SSF54160">
    <property type="entry name" value="Chromo domain-like"/>
    <property type="match status" value="1"/>
</dbReference>
<dbReference type="InterPro" id="IPR043502">
    <property type="entry name" value="DNA/RNA_pol_sf"/>
</dbReference>
<dbReference type="SUPFAM" id="SSF56672">
    <property type="entry name" value="DNA/RNA polymerases"/>
    <property type="match status" value="1"/>
</dbReference>
<dbReference type="AlphaFoldDB" id="A0A438JDB1"/>
<dbReference type="InterPro" id="IPR041577">
    <property type="entry name" value="RT_RNaseH_2"/>
</dbReference>
<comment type="caution">
    <text evidence="4">The sequence shown here is derived from an EMBL/GenBank/DDBJ whole genome shotgun (WGS) entry which is preliminary data.</text>
</comment>
<feature type="domain" description="Integrase catalytic" evidence="3">
    <location>
        <begin position="230"/>
        <end position="345"/>
    </location>
</feature>
<dbReference type="InterPro" id="IPR001584">
    <property type="entry name" value="Integrase_cat-core"/>
</dbReference>
<organism evidence="4 5">
    <name type="scientific">Vitis vinifera</name>
    <name type="common">Grape</name>
    <dbReference type="NCBI Taxonomy" id="29760"/>
    <lineage>
        <taxon>Eukaryota</taxon>
        <taxon>Viridiplantae</taxon>
        <taxon>Streptophyta</taxon>
        <taxon>Embryophyta</taxon>
        <taxon>Tracheophyta</taxon>
        <taxon>Spermatophyta</taxon>
        <taxon>Magnoliopsida</taxon>
        <taxon>eudicotyledons</taxon>
        <taxon>Gunneridae</taxon>
        <taxon>Pentapetalae</taxon>
        <taxon>rosids</taxon>
        <taxon>Vitales</taxon>
        <taxon>Vitaceae</taxon>
        <taxon>Viteae</taxon>
        <taxon>Vitis</taxon>
    </lineage>
</organism>